<gene>
    <name evidence="1" type="ORF">N658DRAFT_569187</name>
</gene>
<dbReference type="SUPFAM" id="SSF51735">
    <property type="entry name" value="NAD(P)-binding Rossmann-fold domains"/>
    <property type="match status" value="1"/>
</dbReference>
<dbReference type="PANTHER" id="PTHR14097">
    <property type="entry name" value="OXIDOREDUCTASE HTATIP2"/>
    <property type="match status" value="1"/>
</dbReference>
<evidence type="ECO:0000313" key="1">
    <source>
        <dbReference type="EMBL" id="KAK4097685.1"/>
    </source>
</evidence>
<dbReference type="AlphaFoldDB" id="A0AAN6PX41"/>
<dbReference type="InterPro" id="IPR036291">
    <property type="entry name" value="NAD(P)-bd_dom_sf"/>
</dbReference>
<name>A0AAN6PX41_9PEZI</name>
<protein>
    <recommendedName>
        <fullName evidence="3">Nucleoside-diphosphate-sugar epimerase</fullName>
    </recommendedName>
</protein>
<evidence type="ECO:0000313" key="2">
    <source>
        <dbReference type="Proteomes" id="UP001305647"/>
    </source>
</evidence>
<dbReference type="PANTHER" id="PTHR14097:SF8">
    <property type="entry name" value="NAD(P)-BINDING DOMAIN-CONTAINING PROTEIN"/>
    <property type="match status" value="1"/>
</dbReference>
<sequence length="275" mass="29683">MHLILTGGTGLVGTAVLDAMIQSKGITKISVLTRRPIKFTDDRIEVIMHKDFTTYDSDLLAKLQGAQGCVWALGISQNQVNKADYITITKTFPLAAAKAFQTLVPSKTSETTPSQPFHFVLVSGDGTTFSPGVFTPFFGRIKGETELALAEMQKANPSALRATTVRPAFVDFTGHDEIKPHLPEVGRLMSAVVTVMNTVTRRLGLLRSKWAPTEPLGRFMAGMAMGMWDGALDGGGVDRLPGGFTVVHNHGMRRIMGLDAAGGSEREESCMCRKG</sequence>
<evidence type="ECO:0008006" key="3">
    <source>
        <dbReference type="Google" id="ProtNLM"/>
    </source>
</evidence>
<proteinExistence type="predicted"/>
<reference evidence="1" key="1">
    <citation type="journal article" date="2023" name="Mol. Phylogenet. Evol.">
        <title>Genome-scale phylogeny and comparative genomics of the fungal order Sordariales.</title>
        <authorList>
            <person name="Hensen N."/>
            <person name="Bonometti L."/>
            <person name="Westerberg I."/>
            <person name="Brannstrom I.O."/>
            <person name="Guillou S."/>
            <person name="Cros-Aarteil S."/>
            <person name="Calhoun S."/>
            <person name="Haridas S."/>
            <person name="Kuo A."/>
            <person name="Mondo S."/>
            <person name="Pangilinan J."/>
            <person name="Riley R."/>
            <person name="LaButti K."/>
            <person name="Andreopoulos B."/>
            <person name="Lipzen A."/>
            <person name="Chen C."/>
            <person name="Yan M."/>
            <person name="Daum C."/>
            <person name="Ng V."/>
            <person name="Clum A."/>
            <person name="Steindorff A."/>
            <person name="Ohm R.A."/>
            <person name="Martin F."/>
            <person name="Silar P."/>
            <person name="Natvig D.O."/>
            <person name="Lalanne C."/>
            <person name="Gautier V."/>
            <person name="Ament-Velasquez S.L."/>
            <person name="Kruys A."/>
            <person name="Hutchinson M.I."/>
            <person name="Powell A.J."/>
            <person name="Barry K."/>
            <person name="Miller A.N."/>
            <person name="Grigoriev I.V."/>
            <person name="Debuchy R."/>
            <person name="Gladieux P."/>
            <person name="Hiltunen Thoren M."/>
            <person name="Johannesson H."/>
        </authorList>
    </citation>
    <scope>NUCLEOTIDE SEQUENCE</scope>
    <source>
        <strain evidence="1">CBS 757.83</strain>
    </source>
</reference>
<organism evidence="1 2">
    <name type="scientific">Parathielavia hyrcaniae</name>
    <dbReference type="NCBI Taxonomy" id="113614"/>
    <lineage>
        <taxon>Eukaryota</taxon>
        <taxon>Fungi</taxon>
        <taxon>Dikarya</taxon>
        <taxon>Ascomycota</taxon>
        <taxon>Pezizomycotina</taxon>
        <taxon>Sordariomycetes</taxon>
        <taxon>Sordariomycetidae</taxon>
        <taxon>Sordariales</taxon>
        <taxon>Chaetomiaceae</taxon>
        <taxon>Parathielavia</taxon>
    </lineage>
</organism>
<dbReference type="Gene3D" id="3.40.50.720">
    <property type="entry name" value="NAD(P)-binding Rossmann-like Domain"/>
    <property type="match status" value="1"/>
</dbReference>
<dbReference type="EMBL" id="MU863670">
    <property type="protein sequence ID" value="KAK4097685.1"/>
    <property type="molecule type" value="Genomic_DNA"/>
</dbReference>
<accession>A0AAN6PX41</accession>
<keyword evidence="2" id="KW-1185">Reference proteome</keyword>
<comment type="caution">
    <text evidence="1">The sequence shown here is derived from an EMBL/GenBank/DDBJ whole genome shotgun (WGS) entry which is preliminary data.</text>
</comment>
<reference evidence="1" key="2">
    <citation type="submission" date="2023-05" db="EMBL/GenBank/DDBJ databases">
        <authorList>
            <consortium name="Lawrence Berkeley National Laboratory"/>
            <person name="Steindorff A."/>
            <person name="Hensen N."/>
            <person name="Bonometti L."/>
            <person name="Westerberg I."/>
            <person name="Brannstrom I.O."/>
            <person name="Guillou S."/>
            <person name="Cros-Aarteil S."/>
            <person name="Calhoun S."/>
            <person name="Haridas S."/>
            <person name="Kuo A."/>
            <person name="Mondo S."/>
            <person name="Pangilinan J."/>
            <person name="Riley R."/>
            <person name="Labutti K."/>
            <person name="Andreopoulos B."/>
            <person name="Lipzen A."/>
            <person name="Chen C."/>
            <person name="Yanf M."/>
            <person name="Daum C."/>
            <person name="Ng V."/>
            <person name="Clum A."/>
            <person name="Ohm R."/>
            <person name="Martin F."/>
            <person name="Silar P."/>
            <person name="Natvig D."/>
            <person name="Lalanne C."/>
            <person name="Gautier V."/>
            <person name="Ament-Velasquez S.L."/>
            <person name="Kruys A."/>
            <person name="Hutchinson M.I."/>
            <person name="Powell A.J."/>
            <person name="Barry K."/>
            <person name="Miller A.N."/>
            <person name="Grigoriev I.V."/>
            <person name="Debuchy R."/>
            <person name="Gladieux P."/>
            <person name="Thoren M.H."/>
            <person name="Johannesson H."/>
        </authorList>
    </citation>
    <scope>NUCLEOTIDE SEQUENCE</scope>
    <source>
        <strain evidence="1">CBS 757.83</strain>
    </source>
</reference>
<dbReference type="Proteomes" id="UP001305647">
    <property type="component" value="Unassembled WGS sequence"/>
</dbReference>